<dbReference type="InterPro" id="IPR017956">
    <property type="entry name" value="AT_hook_DNA-bd_motif"/>
</dbReference>
<dbReference type="Proteomes" id="UP000288725">
    <property type="component" value="Chromosome 7"/>
</dbReference>
<evidence type="ECO:0000256" key="1">
    <source>
        <dbReference type="SAM" id="MobiDB-lite"/>
    </source>
</evidence>
<gene>
    <name evidence="2" type="ORF">VDGE_02001</name>
</gene>
<dbReference type="EMBL" id="RSDZ01000008">
    <property type="protein sequence ID" value="RXG50337.1"/>
    <property type="molecule type" value="Genomic_DNA"/>
</dbReference>
<feature type="region of interest" description="Disordered" evidence="1">
    <location>
        <begin position="1"/>
        <end position="134"/>
    </location>
</feature>
<feature type="region of interest" description="Disordered" evidence="1">
    <location>
        <begin position="183"/>
        <end position="265"/>
    </location>
</feature>
<organism evidence="2 3">
    <name type="scientific">Verticillium dahliae</name>
    <name type="common">Verticillium wilt</name>
    <dbReference type="NCBI Taxonomy" id="27337"/>
    <lineage>
        <taxon>Eukaryota</taxon>
        <taxon>Fungi</taxon>
        <taxon>Dikarya</taxon>
        <taxon>Ascomycota</taxon>
        <taxon>Pezizomycotina</taxon>
        <taxon>Sordariomycetes</taxon>
        <taxon>Hypocreomycetidae</taxon>
        <taxon>Glomerellales</taxon>
        <taxon>Plectosphaerellaceae</taxon>
        <taxon>Verticillium</taxon>
    </lineage>
</organism>
<name>A0A366NSX5_VERDA</name>
<evidence type="ECO:0000313" key="3">
    <source>
        <dbReference type="Proteomes" id="UP000288725"/>
    </source>
</evidence>
<protein>
    <submittedName>
        <fullName evidence="2">Uncharacterized protein</fullName>
    </submittedName>
</protein>
<feature type="compositionally biased region" description="Basic residues" evidence="1">
    <location>
        <begin position="380"/>
        <end position="389"/>
    </location>
</feature>
<dbReference type="GO" id="GO:0003677">
    <property type="term" value="F:DNA binding"/>
    <property type="evidence" value="ECO:0007669"/>
    <property type="project" value="InterPro"/>
</dbReference>
<evidence type="ECO:0000313" key="2">
    <source>
        <dbReference type="EMBL" id="RXG50337.1"/>
    </source>
</evidence>
<sequence>MATHNTIADSDEEDDFTPGQSPAKPQTPVTAPASRSPTTGNGTDSTDPRFFQAIYSEQQQAVERAAPARADHSFDAADNTSSSISLNAHLHKKTGIENTSSLTSGSDPAPRRPRAARHLVSPGGVTQLSPPARNVASTMKDVWDIPSSPEATALPMPKRSLLSHATGHSTTFAKYANAGRAFSPTPEAAPSSGLSDPPVEATVEGDDVATPPRPADQQWPQHAGVGSPTQQNSPTRISEARHCPVSGQKPTAPLASDSLSSEQPASMPGMAAICIEPTTLSTSQRALYQSLHPSPEEEVVQEFDGAAHFKQAMSGMRSSGATTIAYATPSQWQKSSHPVVVEPKEASSPVTSRKKRARVLVDAEPVSSPDLLAMEERPGKRGKTAKRKTDKATARRSATRQVKDSDDDDEDEGAGQDDEDDEFTAEAYQPRPSWRRAIGARLRGVEGNAEEEEQMAAIAAATHVAETQKSPKALLSAESDSPPPRKKRGRPKKAEMPTTPQVNEPLSEDQPQIVEDAQGPSDTTDQAVDALETDQHAQAPPAEATKPGKRKRGRPRKSDQAATPKAAPVEIPVESPVVCADDVTSGTMMDGAATDGPAGGLPEEDVPAVTPRARVDKRALGDASGNPIKSGDDVVKMDKVETQEHQRDERDATPAKPKAAESTATSTKRESQLPVTPQAGKPLYRVGLSKRSRIAPLLKSLRKT</sequence>
<dbReference type="PRINTS" id="PR00929">
    <property type="entry name" value="ATHOOK"/>
</dbReference>
<reference evidence="2 3" key="1">
    <citation type="submission" date="2018-12" db="EMBL/GenBank/DDBJ databases">
        <title>Genome of Verticillium dahliae isolate Getta Getta.</title>
        <authorList>
            <person name="Gardiner D.M."/>
        </authorList>
    </citation>
    <scope>NUCLEOTIDE SEQUENCE [LARGE SCALE GENOMIC DNA]</scope>
    <source>
        <strain evidence="2 3">Getta Getta</strain>
    </source>
</reference>
<feature type="compositionally biased region" description="Polar residues" evidence="1">
    <location>
        <begin position="227"/>
        <end position="236"/>
    </location>
</feature>
<feature type="compositionally biased region" description="Polar residues" evidence="1">
    <location>
        <begin position="18"/>
        <end position="45"/>
    </location>
</feature>
<dbReference type="SMART" id="SM00384">
    <property type="entry name" value="AT_hook"/>
    <property type="match status" value="2"/>
</dbReference>
<comment type="caution">
    <text evidence="2">The sequence shown here is derived from an EMBL/GenBank/DDBJ whole genome shotgun (WGS) entry which is preliminary data.</text>
</comment>
<feature type="compositionally biased region" description="Basic and acidic residues" evidence="1">
    <location>
        <begin position="630"/>
        <end position="653"/>
    </location>
</feature>
<dbReference type="AlphaFoldDB" id="A0A366NSX5"/>
<accession>A0A366NSX5</accession>
<feature type="compositionally biased region" description="Polar residues" evidence="1">
    <location>
        <begin position="96"/>
        <end position="106"/>
    </location>
</feature>
<proteinExistence type="predicted"/>
<dbReference type="Pfam" id="PF02178">
    <property type="entry name" value="AT_hook"/>
    <property type="match status" value="2"/>
</dbReference>
<feature type="region of interest" description="Disordered" evidence="1">
    <location>
        <begin position="329"/>
        <end position="704"/>
    </location>
</feature>
<feature type="compositionally biased region" description="Acidic residues" evidence="1">
    <location>
        <begin position="405"/>
        <end position="424"/>
    </location>
</feature>